<feature type="transmembrane region" description="Helical" evidence="6">
    <location>
        <begin position="179"/>
        <end position="197"/>
    </location>
</feature>
<keyword evidence="5 6" id="KW-0472">Membrane</keyword>
<accession>A0ABU2YGU0</accession>
<feature type="transmembrane region" description="Helical" evidence="6">
    <location>
        <begin position="80"/>
        <end position="100"/>
    </location>
</feature>
<comment type="subcellular location">
    <subcellularLocation>
        <location evidence="1">Cell membrane</location>
        <topology evidence="1">Multi-pass membrane protein</topology>
    </subcellularLocation>
</comment>
<gene>
    <name evidence="7" type="ORF">RM697_01955</name>
</gene>
<reference evidence="7 8" key="1">
    <citation type="submission" date="2023-09" db="EMBL/GenBank/DDBJ databases">
        <authorList>
            <person name="Rey-Velasco X."/>
        </authorList>
    </citation>
    <scope>NUCLEOTIDE SEQUENCE [LARGE SCALE GENOMIC DNA]</scope>
    <source>
        <strain evidence="7 8">W332</strain>
    </source>
</reference>
<evidence type="ECO:0000313" key="7">
    <source>
        <dbReference type="EMBL" id="MDT0557393.1"/>
    </source>
</evidence>
<feature type="transmembrane region" description="Helical" evidence="6">
    <location>
        <begin position="217"/>
        <end position="235"/>
    </location>
</feature>
<evidence type="ECO:0000256" key="4">
    <source>
        <dbReference type="ARBA" id="ARBA00022989"/>
    </source>
</evidence>
<keyword evidence="2" id="KW-1003">Cell membrane</keyword>
<evidence type="ECO:0000256" key="6">
    <source>
        <dbReference type="SAM" id="Phobius"/>
    </source>
</evidence>
<keyword evidence="3 6" id="KW-0812">Transmembrane</keyword>
<dbReference type="Pfam" id="PF01943">
    <property type="entry name" value="Polysacc_synt"/>
    <property type="match status" value="1"/>
</dbReference>
<keyword evidence="8" id="KW-1185">Reference proteome</keyword>
<evidence type="ECO:0000256" key="1">
    <source>
        <dbReference type="ARBA" id="ARBA00004651"/>
    </source>
</evidence>
<dbReference type="PANTHER" id="PTHR30250">
    <property type="entry name" value="PST FAMILY PREDICTED COLANIC ACID TRANSPORTER"/>
    <property type="match status" value="1"/>
</dbReference>
<dbReference type="InterPro" id="IPR002797">
    <property type="entry name" value="Polysacc_synth"/>
</dbReference>
<organism evidence="7 8">
    <name type="scientific">Microcosmobacter mediterraneus</name>
    <dbReference type="NCBI Taxonomy" id="3075607"/>
    <lineage>
        <taxon>Bacteria</taxon>
        <taxon>Pseudomonadati</taxon>
        <taxon>Bacteroidota</taxon>
        <taxon>Flavobacteriia</taxon>
        <taxon>Flavobacteriales</taxon>
        <taxon>Flavobacteriaceae</taxon>
        <taxon>Microcosmobacter</taxon>
    </lineage>
</organism>
<proteinExistence type="predicted"/>
<dbReference type="PANTHER" id="PTHR30250:SF11">
    <property type="entry name" value="O-ANTIGEN TRANSPORTER-RELATED"/>
    <property type="match status" value="1"/>
</dbReference>
<feature type="transmembrane region" description="Helical" evidence="6">
    <location>
        <begin position="251"/>
        <end position="267"/>
    </location>
</feature>
<feature type="transmembrane region" description="Helical" evidence="6">
    <location>
        <begin position="156"/>
        <end position="173"/>
    </location>
</feature>
<dbReference type="InterPro" id="IPR050833">
    <property type="entry name" value="Poly_Biosynth_Transport"/>
</dbReference>
<feature type="transmembrane region" description="Helical" evidence="6">
    <location>
        <begin position="120"/>
        <end position="140"/>
    </location>
</feature>
<feature type="transmembrane region" description="Helical" evidence="6">
    <location>
        <begin position="446"/>
        <end position="466"/>
    </location>
</feature>
<dbReference type="RefSeq" id="WP_311426161.1">
    <property type="nucleotide sequence ID" value="NZ_JAVRIA010000001.1"/>
</dbReference>
<feature type="transmembrane region" description="Helical" evidence="6">
    <location>
        <begin position="327"/>
        <end position="344"/>
    </location>
</feature>
<evidence type="ECO:0000256" key="3">
    <source>
        <dbReference type="ARBA" id="ARBA00022692"/>
    </source>
</evidence>
<feature type="transmembrane region" description="Helical" evidence="6">
    <location>
        <begin position="37"/>
        <end position="60"/>
    </location>
</feature>
<evidence type="ECO:0000256" key="2">
    <source>
        <dbReference type="ARBA" id="ARBA00022475"/>
    </source>
</evidence>
<dbReference type="Proteomes" id="UP001259492">
    <property type="component" value="Unassembled WGS sequence"/>
</dbReference>
<comment type="caution">
    <text evidence="7">The sequence shown here is derived from an EMBL/GenBank/DDBJ whole genome shotgun (WGS) entry which is preliminary data.</text>
</comment>
<evidence type="ECO:0000256" key="5">
    <source>
        <dbReference type="ARBA" id="ARBA00023136"/>
    </source>
</evidence>
<feature type="transmembrane region" description="Helical" evidence="6">
    <location>
        <begin position="392"/>
        <end position="410"/>
    </location>
</feature>
<keyword evidence="4 6" id="KW-1133">Transmembrane helix</keyword>
<protein>
    <submittedName>
        <fullName evidence="7">Oligosaccharide flippase family protein</fullName>
    </submittedName>
</protein>
<feature type="transmembrane region" description="Helical" evidence="6">
    <location>
        <begin position="12"/>
        <end position="31"/>
    </location>
</feature>
<dbReference type="EMBL" id="JAVRIA010000001">
    <property type="protein sequence ID" value="MDT0557393.1"/>
    <property type="molecule type" value="Genomic_DNA"/>
</dbReference>
<name>A0ABU2YGU0_9FLAO</name>
<feature type="transmembrane region" description="Helical" evidence="6">
    <location>
        <begin position="422"/>
        <end position="440"/>
    </location>
</feature>
<sequence>MGIVINQSFKNTISTYLGFGLGAINVLFLYTNFLSDTYYGLVAFILSTANILMPLMAFGVHNTIIKFYSSYKTKQSISSFLTLMLFLPLLLVIPLGLITLCFYETIAELLSHKNTIIHDYVWHIFIAALAMAYFEIFYAWSKTQLQSVFGNLMKEVFHRIGIMLLLFAVYFKWLTVNEFIYGVIGVYVLRMLIMKLYAFSIRFPSFTIKRIDNIKSVIAYASLIIVAGSIATMILDIDKFMIGEMLQIEEVAYYSVAVFIGTVIAVPQRAMHQIMSPLTAQFLNNNLHDELKDLYQRSSLTLLVISGFIFLLVVLNINQLYLIIPQQFSEGLIVVFLISLAKLYDNMLGNNNAILFNSNYYRMVLVFGVLLAFLAVVLNFILIPIYGIEGSALATFLAVFIYNTTKVIYVKHKFKISPFTKQSYLMVVLITLLIIVFYFWDFQFHPILNIALKSLLLGIAYIVLLLRLDISEDISTLLKKYIKF</sequence>
<feature type="transmembrane region" description="Helical" evidence="6">
    <location>
        <begin position="300"/>
        <end position="321"/>
    </location>
</feature>
<evidence type="ECO:0000313" key="8">
    <source>
        <dbReference type="Proteomes" id="UP001259492"/>
    </source>
</evidence>
<feature type="transmembrane region" description="Helical" evidence="6">
    <location>
        <begin position="364"/>
        <end position="386"/>
    </location>
</feature>